<gene>
    <name evidence="1" type="ORF">METZ01_LOCUS385169</name>
</gene>
<feature type="non-terminal residue" evidence="1">
    <location>
        <position position="244"/>
    </location>
</feature>
<dbReference type="AlphaFoldDB" id="A0A382UEP3"/>
<sequence length="244" mass="27928">MDTFQPAIEEYNSLEDAEKEALSASPALLDAWVNEVSDKLEAAPEVIKKSLKLFIAGAEQAVEKVVALTEMDKLEAKGSVAEEVKEVTRYRKVNEINSWAETEQDLIKRDMAIAYLRKRRIESENLTYQEVSRWIPTNAQIESVFTLITLPDLLQTAKPLARNPTSSRRENIRQGILITQIIKSLDHFKESGATKTKILKYISKDTGRWRKSFDPVMVWMVSNSKVYATKDGRSVIYYLPKYHK</sequence>
<dbReference type="EMBL" id="UINC01143409">
    <property type="protein sequence ID" value="SVD32315.1"/>
    <property type="molecule type" value="Genomic_DNA"/>
</dbReference>
<accession>A0A382UEP3</accession>
<organism evidence="1">
    <name type="scientific">marine metagenome</name>
    <dbReference type="NCBI Taxonomy" id="408172"/>
    <lineage>
        <taxon>unclassified sequences</taxon>
        <taxon>metagenomes</taxon>
        <taxon>ecological metagenomes</taxon>
    </lineage>
</organism>
<name>A0A382UEP3_9ZZZZ</name>
<protein>
    <submittedName>
        <fullName evidence="1">Uncharacterized protein</fullName>
    </submittedName>
</protein>
<reference evidence="1" key="1">
    <citation type="submission" date="2018-05" db="EMBL/GenBank/DDBJ databases">
        <authorList>
            <person name="Lanie J.A."/>
            <person name="Ng W.-L."/>
            <person name="Kazmierczak K.M."/>
            <person name="Andrzejewski T.M."/>
            <person name="Davidsen T.M."/>
            <person name="Wayne K.J."/>
            <person name="Tettelin H."/>
            <person name="Glass J.I."/>
            <person name="Rusch D."/>
            <person name="Podicherti R."/>
            <person name="Tsui H.-C.T."/>
            <person name="Winkler M.E."/>
        </authorList>
    </citation>
    <scope>NUCLEOTIDE SEQUENCE</scope>
</reference>
<evidence type="ECO:0000313" key="1">
    <source>
        <dbReference type="EMBL" id="SVD32315.1"/>
    </source>
</evidence>
<proteinExistence type="predicted"/>